<sequence>MMKRLTLLFSLLMLLTPAYSVDRLLMARTEQAFPEAMLKLQETIKKHGYTVSRVQRVDIGLTQFGYETDKYRVVFFGKAEEIRRMSSEYPQLIPYLPLKIAIFAEEEDTLMVSFSPLQLMETDEPELNSVLENWTADLQAMLADMRNDNE</sequence>
<protein>
    <submittedName>
        <fullName evidence="2">Uncharacterized protein (DUF302 family)</fullName>
    </submittedName>
</protein>
<dbReference type="RefSeq" id="WP_134080320.1">
    <property type="nucleotide sequence ID" value="NZ_SOQX01000001.1"/>
</dbReference>
<dbReference type="EMBL" id="SOQX01000001">
    <property type="protein sequence ID" value="TDY03734.1"/>
    <property type="molecule type" value="Genomic_DNA"/>
</dbReference>
<dbReference type="Gene3D" id="3.30.310.70">
    <property type="entry name" value="TT1751-like domain"/>
    <property type="match status" value="1"/>
</dbReference>
<dbReference type="CDD" id="cd14797">
    <property type="entry name" value="DUF302"/>
    <property type="match status" value="1"/>
</dbReference>
<feature type="chain" id="PRO_5020938162" evidence="1">
    <location>
        <begin position="21"/>
        <end position="150"/>
    </location>
</feature>
<dbReference type="SUPFAM" id="SSF103247">
    <property type="entry name" value="TT1751-like"/>
    <property type="match status" value="1"/>
</dbReference>
<name>A0A4R8ITJ3_9GAMM</name>
<keyword evidence="1" id="KW-0732">Signal</keyword>
<keyword evidence="3" id="KW-1185">Reference proteome</keyword>
<dbReference type="AlphaFoldDB" id="A0A4R8ITJ3"/>
<dbReference type="InterPro" id="IPR005180">
    <property type="entry name" value="DUF302"/>
</dbReference>
<organism evidence="2 3">
    <name type="scientific">Thiohalophilus thiocyanatoxydans</name>
    <dbReference type="NCBI Taxonomy" id="381308"/>
    <lineage>
        <taxon>Bacteria</taxon>
        <taxon>Pseudomonadati</taxon>
        <taxon>Pseudomonadota</taxon>
        <taxon>Gammaproteobacteria</taxon>
        <taxon>Thiohalomonadales</taxon>
        <taxon>Thiohalophilaceae</taxon>
        <taxon>Thiohalophilus</taxon>
    </lineage>
</organism>
<comment type="caution">
    <text evidence="2">The sequence shown here is derived from an EMBL/GenBank/DDBJ whole genome shotgun (WGS) entry which is preliminary data.</text>
</comment>
<proteinExistence type="predicted"/>
<accession>A0A4R8ITJ3</accession>
<feature type="signal peptide" evidence="1">
    <location>
        <begin position="1"/>
        <end position="20"/>
    </location>
</feature>
<dbReference type="Proteomes" id="UP000294914">
    <property type="component" value="Unassembled WGS sequence"/>
</dbReference>
<dbReference type="OrthoDB" id="8561404at2"/>
<gene>
    <name evidence="2" type="ORF">EDC23_0103</name>
</gene>
<evidence type="ECO:0000313" key="3">
    <source>
        <dbReference type="Proteomes" id="UP000294914"/>
    </source>
</evidence>
<reference evidence="2 3" key="1">
    <citation type="submission" date="2019-03" db="EMBL/GenBank/DDBJ databases">
        <title>Genomic Encyclopedia of Type Strains, Phase IV (KMG-IV): sequencing the most valuable type-strain genomes for metagenomic binning, comparative biology and taxonomic classification.</title>
        <authorList>
            <person name="Goeker M."/>
        </authorList>
    </citation>
    <scope>NUCLEOTIDE SEQUENCE [LARGE SCALE GENOMIC DNA]</scope>
    <source>
        <strain evidence="2 3">DSM 16326</strain>
    </source>
</reference>
<evidence type="ECO:0000256" key="1">
    <source>
        <dbReference type="SAM" id="SignalP"/>
    </source>
</evidence>
<dbReference type="InterPro" id="IPR035923">
    <property type="entry name" value="TT1751-like_sf"/>
</dbReference>
<evidence type="ECO:0000313" key="2">
    <source>
        <dbReference type="EMBL" id="TDY03734.1"/>
    </source>
</evidence>